<accession>A0A9F2QYE1</accession>
<keyword evidence="2 5" id="KW-0812">Transmembrane</keyword>
<sequence length="285" mass="32290">MAAAMAATERRARRAATREALSLSSLARTSLFLLLLALPLRGHLPTDIAPKAEIPQNFKSIHKDEKQNLSSITPATSENSMRNKTNEDMLPTLKVDASVVHAPTLAENEVVQPPVSLSETLSINQQNIDVSEDADSKEYDMTDRNTFTSSLPTSKEPKDISKDYGMYDMASNSQNNQDDQDISEFAEELASMRNYENKKSFADNMKDTTVSRLEDDSHFFFHLVIFAFLVAVVYITYHNKRKIILLVQNRRWRDGLCSRTVGYQRLDQNVNEAMPSLKITNEYIF</sequence>
<protein>
    <submittedName>
        <fullName evidence="5">Keratinocyte-associated transmembrane protein 2</fullName>
    </submittedName>
</protein>
<dbReference type="PANTHER" id="PTHR16502">
    <property type="entry name" value="KERATINOCYTE-ASSOCIATED TRANSMEMBRANE PROTEIN 2"/>
    <property type="match status" value="1"/>
</dbReference>
<evidence type="ECO:0000313" key="5">
    <source>
        <dbReference type="RefSeq" id="XP_007430669.1"/>
    </source>
</evidence>
<keyword evidence="2" id="KW-1133">Transmembrane helix</keyword>
<dbReference type="CTD" id="102288963"/>
<dbReference type="KEGG" id="pbi:103048156"/>
<evidence type="ECO:0000256" key="2">
    <source>
        <dbReference type="SAM" id="Phobius"/>
    </source>
</evidence>
<dbReference type="AlphaFoldDB" id="A0A9F2QYE1"/>
<dbReference type="RefSeq" id="XP_007430669.1">
    <property type="nucleotide sequence ID" value="XM_007430607.3"/>
</dbReference>
<feature type="transmembrane region" description="Helical" evidence="2">
    <location>
        <begin position="219"/>
        <end position="237"/>
    </location>
</feature>
<feature type="compositionally biased region" description="Basic and acidic residues" evidence="1">
    <location>
        <begin position="134"/>
        <end position="143"/>
    </location>
</feature>
<proteinExistence type="predicted"/>
<feature type="chain" id="PRO_5039934864" evidence="3">
    <location>
        <begin position="43"/>
        <end position="285"/>
    </location>
</feature>
<dbReference type="OrthoDB" id="5846619at2759"/>
<keyword evidence="3" id="KW-0732">Signal</keyword>
<feature type="signal peptide" evidence="3">
    <location>
        <begin position="1"/>
        <end position="42"/>
    </location>
</feature>
<feature type="compositionally biased region" description="Polar residues" evidence="1">
    <location>
        <begin position="68"/>
        <end position="83"/>
    </location>
</feature>
<dbReference type="PANTHER" id="PTHR16502:SF0">
    <property type="entry name" value="KERATINOCYTE-ASSOCIATED TRANSMEMBRANE PROTEIN 2"/>
    <property type="match status" value="1"/>
</dbReference>
<keyword evidence="2" id="KW-0472">Membrane</keyword>
<dbReference type="Proteomes" id="UP000695026">
    <property type="component" value="Unplaced"/>
</dbReference>
<gene>
    <name evidence="5" type="primary">CUNH5orf15</name>
</gene>
<reference evidence="5" key="1">
    <citation type="submission" date="2025-08" db="UniProtKB">
        <authorList>
            <consortium name="RefSeq"/>
        </authorList>
    </citation>
    <scope>IDENTIFICATION</scope>
    <source>
        <tissue evidence="5">Liver</tissue>
    </source>
</reference>
<feature type="region of interest" description="Disordered" evidence="1">
    <location>
        <begin position="65"/>
        <end position="84"/>
    </location>
</feature>
<name>A0A9F2QYE1_PYTBI</name>
<evidence type="ECO:0000313" key="4">
    <source>
        <dbReference type="Proteomes" id="UP000695026"/>
    </source>
</evidence>
<keyword evidence="4" id="KW-1185">Reference proteome</keyword>
<organism evidence="4 5">
    <name type="scientific">Python bivittatus</name>
    <name type="common">Burmese python</name>
    <name type="synonym">Python molurus bivittatus</name>
    <dbReference type="NCBI Taxonomy" id="176946"/>
    <lineage>
        <taxon>Eukaryota</taxon>
        <taxon>Metazoa</taxon>
        <taxon>Chordata</taxon>
        <taxon>Craniata</taxon>
        <taxon>Vertebrata</taxon>
        <taxon>Euteleostomi</taxon>
        <taxon>Lepidosauria</taxon>
        <taxon>Squamata</taxon>
        <taxon>Bifurcata</taxon>
        <taxon>Unidentata</taxon>
        <taxon>Episquamata</taxon>
        <taxon>Toxicofera</taxon>
        <taxon>Serpentes</taxon>
        <taxon>Henophidia</taxon>
        <taxon>Pythonidae</taxon>
        <taxon>Python</taxon>
    </lineage>
</organism>
<dbReference type="InterPro" id="IPR037645">
    <property type="entry name" value="KCT2"/>
</dbReference>
<feature type="compositionally biased region" description="Polar residues" evidence="1">
    <location>
        <begin position="144"/>
        <end position="153"/>
    </location>
</feature>
<feature type="region of interest" description="Disordered" evidence="1">
    <location>
        <begin position="131"/>
        <end position="163"/>
    </location>
</feature>
<dbReference type="GeneID" id="103048156"/>
<evidence type="ECO:0000256" key="1">
    <source>
        <dbReference type="SAM" id="MobiDB-lite"/>
    </source>
</evidence>
<evidence type="ECO:0000256" key="3">
    <source>
        <dbReference type="SAM" id="SignalP"/>
    </source>
</evidence>
<dbReference type="Pfam" id="PF17818">
    <property type="entry name" value="KCT2"/>
    <property type="match status" value="1"/>
</dbReference>
<dbReference type="OMA" id="DSKEYDM"/>